<protein>
    <submittedName>
        <fullName evidence="1">Uncharacterized protein</fullName>
    </submittedName>
</protein>
<reference evidence="1" key="1">
    <citation type="journal article" date="2020" name="mSystems">
        <title>Genome- and Community-Level Interaction Insights into Carbon Utilization and Element Cycling Functions of Hydrothermarchaeota in Hydrothermal Sediment.</title>
        <authorList>
            <person name="Zhou Z."/>
            <person name="Liu Y."/>
            <person name="Xu W."/>
            <person name="Pan J."/>
            <person name="Luo Z.H."/>
            <person name="Li M."/>
        </authorList>
    </citation>
    <scope>NUCLEOTIDE SEQUENCE [LARGE SCALE GENOMIC DNA]</scope>
    <source>
        <strain evidence="1">SpSt-1257</strain>
    </source>
</reference>
<organism evidence="1">
    <name type="scientific">Sulfurihydrogenibium azorense</name>
    <dbReference type="NCBI Taxonomy" id="309806"/>
    <lineage>
        <taxon>Bacteria</taxon>
        <taxon>Pseudomonadati</taxon>
        <taxon>Aquificota</taxon>
        <taxon>Aquificia</taxon>
        <taxon>Aquificales</taxon>
        <taxon>Hydrogenothermaceae</taxon>
        <taxon>Sulfurihydrogenibium</taxon>
    </lineage>
</organism>
<accession>A0A831YC50</accession>
<sequence length="67" mass="7327">MVASVSKAAEPITLPPISDLTPFTGLENTVGYIQKENGEKFLVVETPEGTKLVKVKTDPKKLIEKEK</sequence>
<proteinExistence type="predicted"/>
<name>A0A831YC50_9AQUI</name>
<evidence type="ECO:0000313" key="1">
    <source>
        <dbReference type="EMBL" id="HEV08799.1"/>
    </source>
</evidence>
<gene>
    <name evidence="1" type="ORF">ENO34_00165</name>
</gene>
<dbReference type="Proteomes" id="UP000885621">
    <property type="component" value="Unassembled WGS sequence"/>
</dbReference>
<dbReference type="AlphaFoldDB" id="A0A831YC50"/>
<comment type="caution">
    <text evidence="1">The sequence shown here is derived from an EMBL/GenBank/DDBJ whole genome shotgun (WGS) entry which is preliminary data.</text>
</comment>
<dbReference type="EMBL" id="DSFC01000007">
    <property type="protein sequence ID" value="HEV08799.1"/>
    <property type="molecule type" value="Genomic_DNA"/>
</dbReference>